<dbReference type="EMBL" id="CP102514">
    <property type="protein sequence ID" value="UUY47553.1"/>
    <property type="molecule type" value="Genomic_DNA"/>
</dbReference>
<evidence type="ECO:0000313" key="2">
    <source>
        <dbReference type="EMBL" id="UUY47553.1"/>
    </source>
</evidence>
<dbReference type="RefSeq" id="WP_257855624.1">
    <property type="nucleotide sequence ID" value="NZ_CP102514.1"/>
</dbReference>
<dbReference type="GeneID" id="95573833"/>
<protein>
    <submittedName>
        <fullName evidence="2">Uncharacterized protein</fullName>
    </submittedName>
</protein>
<dbReference type="Proteomes" id="UP001057738">
    <property type="component" value="Chromosome"/>
</dbReference>
<proteinExistence type="predicted"/>
<evidence type="ECO:0000256" key="1">
    <source>
        <dbReference type="SAM" id="MobiDB-lite"/>
    </source>
</evidence>
<feature type="compositionally biased region" description="Low complexity" evidence="1">
    <location>
        <begin position="119"/>
        <end position="143"/>
    </location>
</feature>
<accession>A0ABY5PVK8</accession>
<feature type="region of interest" description="Disordered" evidence="1">
    <location>
        <begin position="1"/>
        <end position="33"/>
    </location>
</feature>
<name>A0ABY5PVK8_9ACTN</name>
<organism evidence="2 3">
    <name type="scientific">Streptomyces yangpuensis</name>
    <dbReference type="NCBI Taxonomy" id="1648182"/>
    <lineage>
        <taxon>Bacteria</taxon>
        <taxon>Bacillati</taxon>
        <taxon>Actinomycetota</taxon>
        <taxon>Actinomycetes</taxon>
        <taxon>Kitasatosporales</taxon>
        <taxon>Streptomycetaceae</taxon>
        <taxon>Streptomyces</taxon>
    </lineage>
</organism>
<keyword evidence="3" id="KW-1185">Reference proteome</keyword>
<sequence>MPSGHAQHMQHMQQETARTRPTGPTGPRPLAPIPFDVEAVFPELTGTAREVTLVYPRAGEPGPGDSSIGGPLLWPADEPWPMCAEPDHYKPLGAPVGPEPVAMVPVAQLYARDVPGLAASAGCTSSSAAPARTPRTPTATTAEPGPPRSVPGPR</sequence>
<evidence type="ECO:0000313" key="3">
    <source>
        <dbReference type="Proteomes" id="UP001057738"/>
    </source>
</evidence>
<dbReference type="Gene3D" id="2.30.320.10">
    <property type="entry name" value="YwqG-like"/>
    <property type="match status" value="1"/>
</dbReference>
<reference evidence="2" key="1">
    <citation type="submission" date="2022-08" db="EMBL/GenBank/DDBJ databases">
        <authorList>
            <person name="Tian L."/>
        </authorList>
    </citation>
    <scope>NUCLEOTIDE SEQUENCE</scope>
    <source>
        <strain evidence="2">CM253</strain>
    </source>
</reference>
<feature type="compositionally biased region" description="Pro residues" evidence="1">
    <location>
        <begin position="144"/>
        <end position="154"/>
    </location>
</feature>
<gene>
    <name evidence="2" type="ORF">NRK68_10180</name>
</gene>
<feature type="region of interest" description="Disordered" evidence="1">
    <location>
        <begin position="119"/>
        <end position="154"/>
    </location>
</feature>